<dbReference type="InterPro" id="IPR000198">
    <property type="entry name" value="RhoGAP_dom"/>
</dbReference>
<accession>W8BCP5</accession>
<keyword evidence="1" id="KW-0343">GTPase activation</keyword>
<dbReference type="PANTHER" id="PTHR12783">
    <property type="entry name" value="RALA BINDING PROTEIN 1 RALBP1"/>
    <property type="match status" value="1"/>
</dbReference>
<keyword evidence="2" id="KW-0175">Coiled coil</keyword>
<feature type="region of interest" description="Disordered" evidence="3">
    <location>
        <begin position="1"/>
        <end position="164"/>
    </location>
</feature>
<dbReference type="Gene3D" id="1.10.555.10">
    <property type="entry name" value="Rho GTPase activation protein"/>
    <property type="match status" value="1"/>
</dbReference>
<dbReference type="GO" id="GO:0031267">
    <property type="term" value="F:small GTPase binding"/>
    <property type="evidence" value="ECO:0007669"/>
    <property type="project" value="InterPro"/>
</dbReference>
<gene>
    <name evidence="5" type="primary">RLIP</name>
</gene>
<name>W8BCP5_CERCA</name>
<dbReference type="InterPro" id="IPR049041">
    <property type="entry name" value="RalBP1-like_Ral-bd"/>
</dbReference>
<evidence type="ECO:0000256" key="2">
    <source>
        <dbReference type="SAM" id="Coils"/>
    </source>
</evidence>
<evidence type="ECO:0000256" key="1">
    <source>
        <dbReference type="ARBA" id="ARBA00022468"/>
    </source>
</evidence>
<dbReference type="EMBL" id="GAMC01007535">
    <property type="protein sequence ID" value="JAB99020.1"/>
    <property type="molecule type" value="mRNA"/>
</dbReference>
<reference evidence="5" key="1">
    <citation type="submission" date="2013-07" db="EMBL/GenBank/DDBJ databases">
        <authorList>
            <person name="Geib S."/>
        </authorList>
    </citation>
    <scope>NUCLEOTIDE SEQUENCE</scope>
</reference>
<evidence type="ECO:0000259" key="4">
    <source>
        <dbReference type="PROSITE" id="PS50238"/>
    </source>
</evidence>
<dbReference type="GO" id="GO:0005096">
    <property type="term" value="F:GTPase activator activity"/>
    <property type="evidence" value="ECO:0007669"/>
    <property type="project" value="UniProtKB-KW"/>
</dbReference>
<reference evidence="5" key="2">
    <citation type="journal article" date="2014" name="BMC Genomics">
        <title>A genomic perspective to assessing quality of mass-reared SIT flies used in Mediterranean fruit fly (Ceratitis capitata) eradication in California.</title>
        <authorList>
            <person name="Calla B."/>
            <person name="Hall B."/>
            <person name="Hou S."/>
            <person name="Geib S.M."/>
        </authorList>
    </citation>
    <scope>NUCLEOTIDE SEQUENCE</scope>
</reference>
<dbReference type="SUPFAM" id="SSF48350">
    <property type="entry name" value="GTPase activation domain, GAP"/>
    <property type="match status" value="1"/>
</dbReference>
<sequence>MDFDSPDVEKDFPGLYASEGGDGKSKKSKEDSDYSEGDHDKVSKKDLLIGRRKDKKDKGKDRGYAALEGESSPEEDLDAKSPSKSKKSKTFKFTSSKSKEKREKSRDKDKSEKESREDEKPKEKEKTEKEKDLKKKDKERKEKEKKDKSKDKDKDKDKKDKKAKQISIASEEVLELGDVQPVFGVSISLAIERSRCHDGVDLPLVVRDCIDYLQEHALKNDQIYKVEPLKTRIQHYKRLYNNRERQPDSDELDTPTACSLLKLFLRELPEPILTTDLVSRFEEAAAINTINKQQEELKQLLELLPSCNRTLLTWIILHFDSVVQNGKHNKLTTESLAMLLSPPMQMSHRLLVALLSHCGILFTNISLIKYVPPITPSSPKLPDNPDDILIELRKQESLLTQIHAEMNAGFVSKKREEQLWEVQRIITQLKRKLRSFEKRQEKSIEESQTLNACAISSVSDITDSKLTLHQPQNRAVEKTNGSINLTTNIPLAAEDISKQSNAESENNSLSKDDRVHVQTPVLPEELENNTHTDHSPLAVDGSHPDGFYIDEKLSFLMVPKTHPDYTQLLRLQIENKELLAWKAQLQARITAERADVLRLKQQLSAVAAKSSNNASAAGVTTEDVAGGGVVDYEKIIEHYIRENTLLEHKKEILAKELFEERRECITMQVELTLQNF</sequence>
<feature type="compositionally biased region" description="Basic and acidic residues" evidence="3">
    <location>
        <begin position="21"/>
        <end position="63"/>
    </location>
</feature>
<feature type="coiled-coil region" evidence="2">
    <location>
        <begin position="419"/>
        <end position="446"/>
    </location>
</feature>
<evidence type="ECO:0000256" key="3">
    <source>
        <dbReference type="SAM" id="MobiDB-lite"/>
    </source>
</evidence>
<dbReference type="AlphaFoldDB" id="W8BCP5"/>
<dbReference type="GO" id="GO:0007264">
    <property type="term" value="P:small GTPase-mediated signal transduction"/>
    <property type="evidence" value="ECO:0007669"/>
    <property type="project" value="InterPro"/>
</dbReference>
<feature type="compositionally biased region" description="Basic and acidic residues" evidence="3">
    <location>
        <begin position="97"/>
        <end position="160"/>
    </location>
</feature>
<dbReference type="InterPro" id="IPR008936">
    <property type="entry name" value="Rho_GTPase_activation_prot"/>
</dbReference>
<dbReference type="PANTHER" id="PTHR12783:SF5">
    <property type="entry name" value="RALA-BINDING PROTEIN 1"/>
    <property type="match status" value="1"/>
</dbReference>
<dbReference type="PROSITE" id="PS50238">
    <property type="entry name" value="RHOGAP"/>
    <property type="match status" value="1"/>
</dbReference>
<protein>
    <submittedName>
        <fullName evidence="5">RalA-binding protein 1</fullName>
    </submittedName>
</protein>
<dbReference type="OrthoDB" id="10033734at2759"/>
<dbReference type="InterPro" id="IPR039767">
    <property type="entry name" value="RALBP1"/>
</dbReference>
<dbReference type="Pfam" id="PF20924">
    <property type="entry name" value="RLIP76_Ral-bd"/>
    <property type="match status" value="1"/>
</dbReference>
<dbReference type="SMART" id="SM00324">
    <property type="entry name" value="RhoGAP"/>
    <property type="match status" value="1"/>
</dbReference>
<evidence type="ECO:0000313" key="5">
    <source>
        <dbReference type="EMBL" id="JAB99020.1"/>
    </source>
</evidence>
<proteinExistence type="evidence at transcript level"/>
<organism evidence="5">
    <name type="scientific">Ceratitis capitata</name>
    <name type="common">Mediterranean fruit fly</name>
    <name type="synonym">Tephritis capitata</name>
    <dbReference type="NCBI Taxonomy" id="7213"/>
    <lineage>
        <taxon>Eukaryota</taxon>
        <taxon>Metazoa</taxon>
        <taxon>Ecdysozoa</taxon>
        <taxon>Arthropoda</taxon>
        <taxon>Hexapoda</taxon>
        <taxon>Insecta</taxon>
        <taxon>Pterygota</taxon>
        <taxon>Neoptera</taxon>
        <taxon>Endopterygota</taxon>
        <taxon>Diptera</taxon>
        <taxon>Brachycera</taxon>
        <taxon>Muscomorpha</taxon>
        <taxon>Tephritoidea</taxon>
        <taxon>Tephritidae</taxon>
        <taxon>Ceratitis</taxon>
        <taxon>Ceratitis</taxon>
    </lineage>
</organism>
<feature type="domain" description="Rho-GAP" evidence="4">
    <location>
        <begin position="185"/>
        <end position="389"/>
    </location>
</feature>
<dbReference type="Gene3D" id="1.20.58.90">
    <property type="match status" value="1"/>
</dbReference>
<dbReference type="Pfam" id="PF00620">
    <property type="entry name" value="RhoGAP"/>
    <property type="match status" value="1"/>
</dbReference>